<dbReference type="InterPro" id="IPR017441">
    <property type="entry name" value="Protein_kinase_ATP_BS"/>
</dbReference>
<keyword evidence="15" id="KW-1185">Reference proteome</keyword>
<dbReference type="GO" id="GO:0000324">
    <property type="term" value="C:fungal-type vacuole"/>
    <property type="evidence" value="ECO:0007669"/>
    <property type="project" value="UniProtKB-ARBA"/>
</dbReference>
<dbReference type="FunFam" id="1.10.510.10:FF:000160">
    <property type="entry name" value="Casein kinase I 1"/>
    <property type="match status" value="1"/>
</dbReference>
<feature type="domain" description="Protein kinase" evidence="13">
    <location>
        <begin position="20"/>
        <end position="290"/>
    </location>
</feature>
<organism evidence="14 15">
    <name type="scientific">Schizophyllum amplum</name>
    <dbReference type="NCBI Taxonomy" id="97359"/>
    <lineage>
        <taxon>Eukaryota</taxon>
        <taxon>Fungi</taxon>
        <taxon>Dikarya</taxon>
        <taxon>Basidiomycota</taxon>
        <taxon>Agaricomycotina</taxon>
        <taxon>Agaricomycetes</taxon>
        <taxon>Agaricomycetidae</taxon>
        <taxon>Agaricales</taxon>
        <taxon>Schizophyllaceae</taxon>
        <taxon>Schizophyllum</taxon>
    </lineage>
</organism>
<dbReference type="Gene3D" id="1.10.510.10">
    <property type="entry name" value="Transferase(Phosphotransferase) domain 1"/>
    <property type="match status" value="1"/>
</dbReference>
<evidence type="ECO:0000313" key="14">
    <source>
        <dbReference type="EMBL" id="TRM62607.1"/>
    </source>
</evidence>
<evidence type="ECO:0000256" key="7">
    <source>
        <dbReference type="ARBA" id="ARBA00022840"/>
    </source>
</evidence>
<feature type="binding site" evidence="10">
    <location>
        <position position="49"/>
    </location>
    <ligand>
        <name>ATP</name>
        <dbReference type="ChEBI" id="CHEBI:30616"/>
    </ligand>
</feature>
<evidence type="ECO:0000256" key="3">
    <source>
        <dbReference type="ARBA" id="ARBA00022527"/>
    </source>
</evidence>
<dbReference type="SMART" id="SM00220">
    <property type="entry name" value="S_TKc"/>
    <property type="match status" value="1"/>
</dbReference>
<evidence type="ECO:0000256" key="1">
    <source>
        <dbReference type="ARBA" id="ARBA00005926"/>
    </source>
</evidence>
<feature type="region of interest" description="Disordered" evidence="12">
    <location>
        <begin position="313"/>
        <end position="372"/>
    </location>
</feature>
<comment type="caution">
    <text evidence="14">The sequence shown here is derived from an EMBL/GenBank/DDBJ whole genome shotgun (WGS) entry which is preliminary data.</text>
</comment>
<dbReference type="FunFam" id="3.30.200.20:FF:000538">
    <property type="entry name" value="Putative Casein kinase I"/>
    <property type="match status" value="1"/>
</dbReference>
<evidence type="ECO:0000256" key="12">
    <source>
        <dbReference type="SAM" id="MobiDB-lite"/>
    </source>
</evidence>
<dbReference type="Pfam" id="PF00069">
    <property type="entry name" value="Pkinase"/>
    <property type="match status" value="1"/>
</dbReference>
<keyword evidence="7 10" id="KW-0067">ATP-binding</keyword>
<dbReference type="SUPFAM" id="SSF56112">
    <property type="entry name" value="Protein kinase-like (PK-like)"/>
    <property type="match status" value="1"/>
</dbReference>
<dbReference type="PANTHER" id="PTHR11909">
    <property type="entry name" value="CASEIN KINASE-RELATED"/>
    <property type="match status" value="1"/>
</dbReference>
<dbReference type="STRING" id="97359.A0A550CCT6"/>
<dbReference type="Proteomes" id="UP000320762">
    <property type="component" value="Unassembled WGS sequence"/>
</dbReference>
<comment type="catalytic activity">
    <reaction evidence="9">
        <text>L-seryl-[protein] + ATP = O-phospho-L-seryl-[protein] + ADP + H(+)</text>
        <dbReference type="Rhea" id="RHEA:17989"/>
        <dbReference type="Rhea" id="RHEA-COMP:9863"/>
        <dbReference type="Rhea" id="RHEA-COMP:11604"/>
        <dbReference type="ChEBI" id="CHEBI:15378"/>
        <dbReference type="ChEBI" id="CHEBI:29999"/>
        <dbReference type="ChEBI" id="CHEBI:30616"/>
        <dbReference type="ChEBI" id="CHEBI:83421"/>
        <dbReference type="ChEBI" id="CHEBI:456216"/>
        <dbReference type="EC" id="2.7.11.1"/>
    </reaction>
</comment>
<dbReference type="InterPro" id="IPR050235">
    <property type="entry name" value="CK1_Ser-Thr_kinase"/>
</dbReference>
<dbReference type="EC" id="2.7.11.1" evidence="2"/>
<evidence type="ECO:0000256" key="9">
    <source>
        <dbReference type="ARBA" id="ARBA00048679"/>
    </source>
</evidence>
<dbReference type="AlphaFoldDB" id="A0A550CCT6"/>
<evidence type="ECO:0000256" key="11">
    <source>
        <dbReference type="RuleBase" id="RU000304"/>
    </source>
</evidence>
<keyword evidence="4" id="KW-0808">Transferase</keyword>
<dbReference type="PROSITE" id="PS00108">
    <property type="entry name" value="PROTEIN_KINASE_ST"/>
    <property type="match status" value="1"/>
</dbReference>
<dbReference type="PROSITE" id="PS00107">
    <property type="entry name" value="PROTEIN_KINASE_ATP"/>
    <property type="match status" value="1"/>
</dbReference>
<evidence type="ECO:0000256" key="6">
    <source>
        <dbReference type="ARBA" id="ARBA00022777"/>
    </source>
</evidence>
<dbReference type="InterPro" id="IPR000719">
    <property type="entry name" value="Prot_kinase_dom"/>
</dbReference>
<evidence type="ECO:0000259" key="13">
    <source>
        <dbReference type="PROSITE" id="PS50011"/>
    </source>
</evidence>
<dbReference type="PROSITE" id="PS50011">
    <property type="entry name" value="PROTEIN_KINASE_DOM"/>
    <property type="match status" value="1"/>
</dbReference>
<keyword evidence="6 14" id="KW-0418">Kinase</keyword>
<dbReference type="GO" id="GO:0005524">
    <property type="term" value="F:ATP binding"/>
    <property type="evidence" value="ECO:0007669"/>
    <property type="project" value="UniProtKB-UniRule"/>
</dbReference>
<gene>
    <name evidence="14" type="ORF">BD626DRAFT_404021</name>
</gene>
<accession>A0A550CCT6</accession>
<evidence type="ECO:0000256" key="10">
    <source>
        <dbReference type="PROSITE-ProRule" id="PRU10141"/>
    </source>
</evidence>
<comment type="similarity">
    <text evidence="1">Belongs to the protein kinase superfamily. CK1 Ser/Thr protein kinase family. Casein kinase I subfamily.</text>
</comment>
<keyword evidence="3 11" id="KW-0723">Serine/threonine-protein kinase</keyword>
<dbReference type="GO" id="GO:0004674">
    <property type="term" value="F:protein serine/threonine kinase activity"/>
    <property type="evidence" value="ECO:0007669"/>
    <property type="project" value="UniProtKB-KW"/>
</dbReference>
<name>A0A550CCT6_9AGAR</name>
<comment type="catalytic activity">
    <reaction evidence="8">
        <text>L-threonyl-[protein] + ATP = O-phospho-L-threonyl-[protein] + ADP + H(+)</text>
        <dbReference type="Rhea" id="RHEA:46608"/>
        <dbReference type="Rhea" id="RHEA-COMP:11060"/>
        <dbReference type="Rhea" id="RHEA-COMP:11605"/>
        <dbReference type="ChEBI" id="CHEBI:15378"/>
        <dbReference type="ChEBI" id="CHEBI:30013"/>
        <dbReference type="ChEBI" id="CHEBI:30616"/>
        <dbReference type="ChEBI" id="CHEBI:61977"/>
        <dbReference type="ChEBI" id="CHEBI:456216"/>
        <dbReference type="EC" id="2.7.11.1"/>
    </reaction>
</comment>
<dbReference type="EMBL" id="VDMD01000012">
    <property type="protein sequence ID" value="TRM62607.1"/>
    <property type="molecule type" value="Genomic_DNA"/>
</dbReference>
<evidence type="ECO:0000313" key="15">
    <source>
        <dbReference type="Proteomes" id="UP000320762"/>
    </source>
</evidence>
<evidence type="ECO:0000256" key="8">
    <source>
        <dbReference type="ARBA" id="ARBA00047899"/>
    </source>
</evidence>
<evidence type="ECO:0000256" key="5">
    <source>
        <dbReference type="ARBA" id="ARBA00022741"/>
    </source>
</evidence>
<keyword evidence="5 10" id="KW-0547">Nucleotide-binding</keyword>
<dbReference type="OrthoDB" id="5800476at2759"/>
<proteinExistence type="inferred from homology"/>
<protein>
    <recommendedName>
        <fullName evidence="2">non-specific serine/threonine protein kinase</fullName>
        <ecNumber evidence="2">2.7.11.1</ecNumber>
    </recommendedName>
</protein>
<dbReference type="InterPro" id="IPR011009">
    <property type="entry name" value="Kinase-like_dom_sf"/>
</dbReference>
<dbReference type="InterPro" id="IPR008271">
    <property type="entry name" value="Ser/Thr_kinase_AS"/>
</dbReference>
<sequence>MTSYSHSSSSSTANVVGVHYRVGKKIGEGSFGVIFEGTNLLNSQTVAIKFEPRKAEAPQLRDECRSYRILAGSVGIPTIHHFGQEGLHNILVIDLLGPSLEDLFDMCGRKFSVKTVCMAARQMITRVQTIHEKNLIYRDIKPDNFLIGRPGTKTANVIHVVDFGMAKQYRDPKTKQHIPYRERKSLSGTARYMSINTHLGREQSRRDDLEALGHVFMYFLRGSLPWQGLKAATNKQKYEKIGEKKQTTPVKELCDGFPEEFAIYLNYVRKLGFEETPDYDFLRQLFDKVLKSNGDQDDGIFDWHLINGGKGWEASAGRSGDHSQAARLDPGRGQRGDERRRASQQGPIPPSPALVRHGSKQRKLPVALTPGGGVSGQMTPHSAAAQVNVPIGGGTGPRGSTQHPYAGAGGGYDYSDDGYGAQQQAYGRISPMMAASGTAPPAVSNVRAHGGDVGVARNDAYHEQDFDEPTPKNSLWRILTCRCG</sequence>
<evidence type="ECO:0000256" key="2">
    <source>
        <dbReference type="ARBA" id="ARBA00012513"/>
    </source>
</evidence>
<dbReference type="CDD" id="cd14127">
    <property type="entry name" value="STKc_CK1_fungal"/>
    <property type="match status" value="1"/>
</dbReference>
<feature type="compositionally biased region" description="Basic and acidic residues" evidence="12">
    <location>
        <begin position="329"/>
        <end position="341"/>
    </location>
</feature>
<reference evidence="14 15" key="1">
    <citation type="journal article" date="2019" name="New Phytol.">
        <title>Comparative genomics reveals unique wood-decay strategies and fruiting body development in the Schizophyllaceae.</title>
        <authorList>
            <person name="Almasi E."/>
            <person name="Sahu N."/>
            <person name="Krizsan K."/>
            <person name="Balint B."/>
            <person name="Kovacs G.M."/>
            <person name="Kiss B."/>
            <person name="Cseklye J."/>
            <person name="Drula E."/>
            <person name="Henrissat B."/>
            <person name="Nagy I."/>
            <person name="Chovatia M."/>
            <person name="Adam C."/>
            <person name="LaButti K."/>
            <person name="Lipzen A."/>
            <person name="Riley R."/>
            <person name="Grigoriev I.V."/>
            <person name="Nagy L.G."/>
        </authorList>
    </citation>
    <scope>NUCLEOTIDE SEQUENCE [LARGE SCALE GENOMIC DNA]</scope>
    <source>
        <strain evidence="14 15">NL-1724</strain>
    </source>
</reference>
<evidence type="ECO:0000256" key="4">
    <source>
        <dbReference type="ARBA" id="ARBA00022679"/>
    </source>
</evidence>